<dbReference type="PROSITE" id="PS51746">
    <property type="entry name" value="PPM_2"/>
    <property type="match status" value="1"/>
</dbReference>
<dbReference type="EMBL" id="CAJNNV010003276">
    <property type="protein sequence ID" value="CAE8588724.1"/>
    <property type="molecule type" value="Genomic_DNA"/>
</dbReference>
<comment type="subcellular location">
    <subcellularLocation>
        <location evidence="1">Membrane</location>
        <topology evidence="1">Peripheral membrane protein</topology>
    </subcellularLocation>
</comment>
<feature type="compositionally biased region" description="Acidic residues" evidence="6">
    <location>
        <begin position="65"/>
        <end position="74"/>
    </location>
</feature>
<dbReference type="SMART" id="SM00332">
    <property type="entry name" value="PP2Cc"/>
    <property type="match status" value="1"/>
</dbReference>
<feature type="compositionally biased region" description="Acidic residues" evidence="6">
    <location>
        <begin position="108"/>
        <end position="120"/>
    </location>
</feature>
<evidence type="ECO:0000256" key="4">
    <source>
        <dbReference type="ARBA" id="ARBA00022912"/>
    </source>
</evidence>
<dbReference type="PANTHER" id="PTHR47992">
    <property type="entry name" value="PROTEIN PHOSPHATASE"/>
    <property type="match status" value="1"/>
</dbReference>
<dbReference type="GO" id="GO:0046872">
    <property type="term" value="F:metal ion binding"/>
    <property type="evidence" value="ECO:0007669"/>
    <property type="project" value="UniProtKB-KW"/>
</dbReference>
<evidence type="ECO:0000256" key="5">
    <source>
        <dbReference type="RuleBase" id="RU003465"/>
    </source>
</evidence>
<feature type="non-terminal residue" evidence="8">
    <location>
        <position position="471"/>
    </location>
</feature>
<dbReference type="CDD" id="cd00143">
    <property type="entry name" value="PP2Cc"/>
    <property type="match status" value="1"/>
</dbReference>
<comment type="similarity">
    <text evidence="5">Belongs to the PP2C family.</text>
</comment>
<feature type="compositionally biased region" description="Basic and acidic residues" evidence="6">
    <location>
        <begin position="121"/>
        <end position="130"/>
    </location>
</feature>
<dbReference type="SUPFAM" id="SSF81606">
    <property type="entry name" value="PP2C-like"/>
    <property type="match status" value="1"/>
</dbReference>
<keyword evidence="4 5" id="KW-0904">Protein phosphatase</keyword>
<reference evidence="8" key="1">
    <citation type="submission" date="2021-02" db="EMBL/GenBank/DDBJ databases">
        <authorList>
            <person name="Dougan E. K."/>
            <person name="Rhodes N."/>
            <person name="Thang M."/>
            <person name="Chan C."/>
        </authorList>
    </citation>
    <scope>NUCLEOTIDE SEQUENCE</scope>
</reference>
<organism evidence="8 9">
    <name type="scientific">Polarella glacialis</name>
    <name type="common">Dinoflagellate</name>
    <dbReference type="NCBI Taxonomy" id="89957"/>
    <lineage>
        <taxon>Eukaryota</taxon>
        <taxon>Sar</taxon>
        <taxon>Alveolata</taxon>
        <taxon>Dinophyceae</taxon>
        <taxon>Suessiales</taxon>
        <taxon>Suessiaceae</taxon>
        <taxon>Polarella</taxon>
    </lineage>
</organism>
<evidence type="ECO:0000256" key="1">
    <source>
        <dbReference type="ARBA" id="ARBA00004170"/>
    </source>
</evidence>
<comment type="caution">
    <text evidence="8">The sequence shown here is derived from an EMBL/GenBank/DDBJ whole genome shotgun (WGS) entry which is preliminary data.</text>
</comment>
<evidence type="ECO:0000256" key="2">
    <source>
        <dbReference type="ARBA" id="ARBA00022723"/>
    </source>
</evidence>
<dbReference type="Pfam" id="PF00481">
    <property type="entry name" value="PP2C"/>
    <property type="match status" value="1"/>
</dbReference>
<gene>
    <name evidence="8" type="ORF">PGLA1383_LOCUS7511</name>
</gene>
<feature type="compositionally biased region" description="Basic and acidic residues" evidence="6">
    <location>
        <begin position="49"/>
        <end position="64"/>
    </location>
</feature>
<keyword evidence="2" id="KW-0479">Metal-binding</keyword>
<feature type="compositionally biased region" description="Low complexity" evidence="6">
    <location>
        <begin position="1"/>
        <end position="36"/>
    </location>
</feature>
<evidence type="ECO:0000256" key="6">
    <source>
        <dbReference type="SAM" id="MobiDB-lite"/>
    </source>
</evidence>
<evidence type="ECO:0000313" key="8">
    <source>
        <dbReference type="EMBL" id="CAE8588724.1"/>
    </source>
</evidence>
<feature type="compositionally biased region" description="Basic residues" evidence="6">
    <location>
        <begin position="85"/>
        <end position="94"/>
    </location>
</feature>
<evidence type="ECO:0000259" key="7">
    <source>
        <dbReference type="PROSITE" id="PS51746"/>
    </source>
</evidence>
<evidence type="ECO:0000313" key="9">
    <source>
        <dbReference type="Proteomes" id="UP000654075"/>
    </source>
</evidence>
<protein>
    <recommendedName>
        <fullName evidence="7">PPM-type phosphatase domain-containing protein</fullName>
    </recommendedName>
</protein>
<evidence type="ECO:0000256" key="3">
    <source>
        <dbReference type="ARBA" id="ARBA00022801"/>
    </source>
</evidence>
<dbReference type="GO" id="GO:0016020">
    <property type="term" value="C:membrane"/>
    <property type="evidence" value="ECO:0007669"/>
    <property type="project" value="UniProtKB-SubCell"/>
</dbReference>
<dbReference type="InterPro" id="IPR015655">
    <property type="entry name" value="PP2C"/>
</dbReference>
<dbReference type="Proteomes" id="UP000654075">
    <property type="component" value="Unassembled WGS sequence"/>
</dbReference>
<keyword evidence="9" id="KW-1185">Reference proteome</keyword>
<dbReference type="Gene3D" id="3.60.40.10">
    <property type="entry name" value="PPM-type phosphatase domain"/>
    <property type="match status" value="1"/>
</dbReference>
<sequence length="471" mass="50970">MAAAQGSSEAPPRSHSSRSPNGSQSRRSNGSSHVSGFAPKASPGSPRQPSEDHQGSLDEERWKEDDLEEEEDDCDQQKGQGQERRLHHRLHRRQVQASSGKHLHLGTLEEEEEDGEEEALEQEHPDDEAHVGQQQESQTMRSWEYVVQGQYDSSFSEQLDFAPKLVSCFPEDAVSSAKSRGVAFVCSRGRRADATVPNQDDFVLARHSLANDGHIALYGVFDGHGPAGHHCAAYARGLLPESLFGQGSLLAGPEEALKLAFAQVQARMLKQPFDAETSGTTAVVGLVLHMPAPPDDPSQQGESWLYVANVGDSRAVLVSRKGVHRLTRDHRPDDDDEAQRVQSEGGEVRRLRPGSGTSRIYAPGCQWPALALTRSLGAAIAGACGVSSEPEIASRRLTPGGDELLILGTDGLFEFCNTKEVASRLSSQGVADEVLEDVCAAARRRWARSSYNETVDDITVVAVSLDQSLGG</sequence>
<dbReference type="AlphaFoldDB" id="A0A813DLF4"/>
<accession>A0A813DLF4</accession>
<proteinExistence type="inferred from homology"/>
<feature type="domain" description="PPM-type phosphatase" evidence="7">
    <location>
        <begin position="181"/>
        <end position="465"/>
    </location>
</feature>
<dbReference type="OrthoDB" id="10264738at2759"/>
<name>A0A813DLF4_POLGL</name>
<dbReference type="InterPro" id="IPR036457">
    <property type="entry name" value="PPM-type-like_dom_sf"/>
</dbReference>
<feature type="region of interest" description="Disordered" evidence="6">
    <location>
        <begin position="1"/>
        <end position="137"/>
    </location>
</feature>
<dbReference type="GO" id="GO:0004722">
    <property type="term" value="F:protein serine/threonine phosphatase activity"/>
    <property type="evidence" value="ECO:0007669"/>
    <property type="project" value="InterPro"/>
</dbReference>
<keyword evidence="3 5" id="KW-0378">Hydrolase</keyword>
<dbReference type="InterPro" id="IPR000222">
    <property type="entry name" value="PP2C_BS"/>
</dbReference>
<dbReference type="InterPro" id="IPR001932">
    <property type="entry name" value="PPM-type_phosphatase-like_dom"/>
</dbReference>
<feature type="region of interest" description="Disordered" evidence="6">
    <location>
        <begin position="327"/>
        <end position="355"/>
    </location>
</feature>
<dbReference type="PROSITE" id="PS01032">
    <property type="entry name" value="PPM_1"/>
    <property type="match status" value="1"/>
</dbReference>